<keyword evidence="2" id="KW-0808">Transferase</keyword>
<evidence type="ECO:0000256" key="5">
    <source>
        <dbReference type="ARBA" id="ARBA00022840"/>
    </source>
</evidence>
<dbReference type="Gene3D" id="1.10.510.10">
    <property type="entry name" value="Transferase(Phosphotransferase) domain 1"/>
    <property type="match status" value="1"/>
</dbReference>
<dbReference type="PROSITE" id="PS50011">
    <property type="entry name" value="PROTEIN_KINASE_DOM"/>
    <property type="match status" value="1"/>
</dbReference>
<dbReference type="PANTHER" id="PTHR45646">
    <property type="entry name" value="SERINE/THREONINE-PROTEIN KINASE DOA-RELATED"/>
    <property type="match status" value="1"/>
</dbReference>
<evidence type="ECO:0000313" key="7">
    <source>
        <dbReference type="EMBL" id="KAL1886593.1"/>
    </source>
</evidence>
<dbReference type="SMART" id="SM00220">
    <property type="entry name" value="S_TKc"/>
    <property type="match status" value="1"/>
</dbReference>
<proteinExistence type="predicted"/>
<sequence length="300" mass="34837">MREPFWIYQRRFVDRKVPLPIAKVYIYFLLVGLDYLHSECRVVHSDLKLGNILVSFENEKVLTNFIKRQQQMQYKVDRESGRTIYRCHNDFGPLDVQGIKNMIPKIADFGVATIFDRPDTQDGMVGEQLGVYPIQPDFYRAPEVILGCGWDFKADIWNFGVLLWNILGNKELFQQVYDADGKYDAKGHLAEMIALLGPPPKALLEKSKAMSKYNWPQPVRNATGKLCNNAQEFFGGPFFNADEFCYNGSIPSRSLDDTAPFLEEKDREGFLSFVREMLNWLPEKRKTARELMDHRFLKLE</sequence>
<evidence type="ECO:0000313" key="8">
    <source>
        <dbReference type="Proteomes" id="UP001583193"/>
    </source>
</evidence>
<dbReference type="InterPro" id="IPR051175">
    <property type="entry name" value="CLK_kinases"/>
</dbReference>
<dbReference type="PANTHER" id="PTHR45646:SF11">
    <property type="entry name" value="SERINE_THREONINE-PROTEIN KINASE DOA"/>
    <property type="match status" value="1"/>
</dbReference>
<protein>
    <recommendedName>
        <fullName evidence="6">Protein kinase domain-containing protein</fullName>
    </recommendedName>
</protein>
<evidence type="ECO:0000256" key="1">
    <source>
        <dbReference type="ARBA" id="ARBA00022527"/>
    </source>
</evidence>
<accession>A0ABR3YEL4</accession>
<comment type="caution">
    <text evidence="7">The sequence shown here is derived from an EMBL/GenBank/DDBJ whole genome shotgun (WGS) entry which is preliminary data.</text>
</comment>
<evidence type="ECO:0000256" key="3">
    <source>
        <dbReference type="ARBA" id="ARBA00022741"/>
    </source>
</evidence>
<dbReference type="InterPro" id="IPR008271">
    <property type="entry name" value="Ser/Thr_kinase_AS"/>
</dbReference>
<evidence type="ECO:0000256" key="2">
    <source>
        <dbReference type="ARBA" id="ARBA00022679"/>
    </source>
</evidence>
<keyword evidence="4" id="KW-0418">Kinase</keyword>
<gene>
    <name evidence="7" type="ORF">Plec18167_000525</name>
</gene>
<keyword evidence="5" id="KW-0067">ATP-binding</keyword>
<dbReference type="Proteomes" id="UP001583193">
    <property type="component" value="Unassembled WGS sequence"/>
</dbReference>
<keyword evidence="3" id="KW-0547">Nucleotide-binding</keyword>
<dbReference type="SUPFAM" id="SSF56112">
    <property type="entry name" value="Protein kinase-like (PK-like)"/>
    <property type="match status" value="1"/>
</dbReference>
<dbReference type="PROSITE" id="PS00108">
    <property type="entry name" value="PROTEIN_KINASE_ST"/>
    <property type="match status" value="1"/>
</dbReference>
<evidence type="ECO:0000256" key="4">
    <source>
        <dbReference type="ARBA" id="ARBA00022777"/>
    </source>
</evidence>
<keyword evidence="8" id="KW-1185">Reference proteome</keyword>
<dbReference type="InterPro" id="IPR000719">
    <property type="entry name" value="Prot_kinase_dom"/>
</dbReference>
<organism evidence="7 8">
    <name type="scientific">Paecilomyces lecythidis</name>
    <dbReference type="NCBI Taxonomy" id="3004212"/>
    <lineage>
        <taxon>Eukaryota</taxon>
        <taxon>Fungi</taxon>
        <taxon>Dikarya</taxon>
        <taxon>Ascomycota</taxon>
        <taxon>Pezizomycotina</taxon>
        <taxon>Eurotiomycetes</taxon>
        <taxon>Eurotiomycetidae</taxon>
        <taxon>Eurotiales</taxon>
        <taxon>Thermoascaceae</taxon>
        <taxon>Paecilomyces</taxon>
    </lineage>
</organism>
<dbReference type="EMBL" id="JAVDPF010000001">
    <property type="protein sequence ID" value="KAL1886593.1"/>
    <property type="molecule type" value="Genomic_DNA"/>
</dbReference>
<dbReference type="Pfam" id="PF00069">
    <property type="entry name" value="Pkinase"/>
    <property type="match status" value="1"/>
</dbReference>
<dbReference type="InterPro" id="IPR011009">
    <property type="entry name" value="Kinase-like_dom_sf"/>
</dbReference>
<name>A0ABR3YEL4_9EURO</name>
<keyword evidence="1" id="KW-0723">Serine/threonine-protein kinase</keyword>
<reference evidence="7 8" key="1">
    <citation type="journal article" date="2024" name="IMA Fungus">
        <title>IMA Genome - F19 : A genome assembly and annotation guide to empower mycologists, including annotated draft genome sequences of Ceratocystis pirilliformis, Diaporthe australafricana, Fusarium ophioides, Paecilomyces lecythidis, and Sporothrix stenoceras.</title>
        <authorList>
            <person name="Aylward J."/>
            <person name="Wilson A.M."/>
            <person name="Visagie C.M."/>
            <person name="Spraker J."/>
            <person name="Barnes I."/>
            <person name="Buitendag C."/>
            <person name="Ceriani C."/>
            <person name="Del Mar Angel L."/>
            <person name="du Plessis D."/>
            <person name="Fuchs T."/>
            <person name="Gasser K."/>
            <person name="Kramer D."/>
            <person name="Li W."/>
            <person name="Munsamy K."/>
            <person name="Piso A."/>
            <person name="Price J.L."/>
            <person name="Sonnekus B."/>
            <person name="Thomas C."/>
            <person name="van der Nest A."/>
            <person name="van Dijk A."/>
            <person name="van Heerden A."/>
            <person name="van Vuuren N."/>
            <person name="Yilmaz N."/>
            <person name="Duong T.A."/>
            <person name="van der Merwe N.A."/>
            <person name="Wingfield M.J."/>
            <person name="Wingfield B.D."/>
        </authorList>
    </citation>
    <scope>NUCLEOTIDE SEQUENCE [LARGE SCALE GENOMIC DNA]</scope>
    <source>
        <strain evidence="7 8">CMW 18167</strain>
    </source>
</reference>
<evidence type="ECO:0000259" key="6">
    <source>
        <dbReference type="PROSITE" id="PS50011"/>
    </source>
</evidence>
<feature type="domain" description="Protein kinase" evidence="6">
    <location>
        <begin position="1"/>
        <end position="297"/>
    </location>
</feature>